<dbReference type="OrthoDB" id="2877624at2"/>
<feature type="transmembrane region" description="Helical" evidence="9">
    <location>
        <begin position="98"/>
        <end position="119"/>
    </location>
</feature>
<dbReference type="AlphaFoldDB" id="A0A365UBU3"/>
<dbReference type="GO" id="GO:0022857">
    <property type="term" value="F:transmembrane transporter activity"/>
    <property type="evidence" value="ECO:0007669"/>
    <property type="project" value="UniProtKB-UniRule"/>
</dbReference>
<dbReference type="PANTHER" id="PTHR35011">
    <property type="entry name" value="2,3-DIKETO-L-GULONATE TRAP TRANSPORTER SMALL PERMEASE PROTEIN YIAM"/>
    <property type="match status" value="1"/>
</dbReference>
<dbReference type="Proteomes" id="UP000253370">
    <property type="component" value="Unassembled WGS sequence"/>
</dbReference>
<dbReference type="EMBL" id="QNTQ01000004">
    <property type="protein sequence ID" value="RBI86706.1"/>
    <property type="molecule type" value="Genomic_DNA"/>
</dbReference>
<comment type="similarity">
    <text evidence="8 9">Belongs to the TRAP transporter small permease family.</text>
</comment>
<protein>
    <recommendedName>
        <fullName evidence="9">TRAP transporter small permease protein</fullName>
    </recommendedName>
</protein>
<evidence type="ECO:0000256" key="4">
    <source>
        <dbReference type="ARBA" id="ARBA00022519"/>
    </source>
</evidence>
<name>A0A365UBU3_9RHOB</name>
<feature type="transmembrane region" description="Helical" evidence="9">
    <location>
        <begin position="21"/>
        <end position="49"/>
    </location>
</feature>
<feature type="transmembrane region" description="Helical" evidence="9">
    <location>
        <begin position="55"/>
        <end position="77"/>
    </location>
</feature>
<evidence type="ECO:0000256" key="8">
    <source>
        <dbReference type="ARBA" id="ARBA00038436"/>
    </source>
</evidence>
<evidence type="ECO:0000256" key="9">
    <source>
        <dbReference type="RuleBase" id="RU369079"/>
    </source>
</evidence>
<dbReference type="InterPro" id="IPR007387">
    <property type="entry name" value="TRAP_DctQ"/>
</dbReference>
<gene>
    <name evidence="11" type="ORF">DRV85_04590</name>
</gene>
<comment type="caution">
    <text evidence="11">The sequence shown here is derived from an EMBL/GenBank/DDBJ whole genome shotgun (WGS) entry which is preliminary data.</text>
</comment>
<keyword evidence="6 9" id="KW-1133">Transmembrane helix</keyword>
<sequence>MANPIKTVEGADGFRAFDLAAIALAGVACVVLFAMMLLVFADVIGRYFFLSPLPAAYEIVSLMMPVLIFTALPLTVLRQGHVTVDLLDAFVPRPVARVQAVAVNLISAAALALVAWRLAIRGRDQHLYDEMTDELLLELWPFSAGMAALCALATLACLVNVWRAAAGRLPRG</sequence>
<evidence type="ECO:0000313" key="12">
    <source>
        <dbReference type="Proteomes" id="UP000253370"/>
    </source>
</evidence>
<feature type="domain" description="Tripartite ATP-independent periplasmic transporters DctQ component" evidence="10">
    <location>
        <begin position="35"/>
        <end position="165"/>
    </location>
</feature>
<evidence type="ECO:0000256" key="6">
    <source>
        <dbReference type="ARBA" id="ARBA00022989"/>
    </source>
</evidence>
<dbReference type="PROSITE" id="PS51257">
    <property type="entry name" value="PROKAR_LIPOPROTEIN"/>
    <property type="match status" value="1"/>
</dbReference>
<evidence type="ECO:0000256" key="1">
    <source>
        <dbReference type="ARBA" id="ARBA00004429"/>
    </source>
</evidence>
<dbReference type="PANTHER" id="PTHR35011:SF10">
    <property type="entry name" value="TRAP TRANSPORTER SMALL PERMEASE PROTEIN"/>
    <property type="match status" value="1"/>
</dbReference>
<dbReference type="InterPro" id="IPR055348">
    <property type="entry name" value="DctQ"/>
</dbReference>
<proteinExistence type="inferred from homology"/>
<accession>A0A365UBU3</accession>
<comment type="function">
    <text evidence="9">Part of the tripartite ATP-independent periplasmic (TRAP) transport system.</text>
</comment>
<keyword evidence="4 9" id="KW-0997">Cell inner membrane</keyword>
<reference evidence="11 12" key="1">
    <citation type="submission" date="2018-07" db="EMBL/GenBank/DDBJ databases">
        <title>Rhodosalinus sp. strain E84T genomic sequence and assembly.</title>
        <authorList>
            <person name="Liu Z.-W."/>
            <person name="Lu D.-C."/>
        </authorList>
    </citation>
    <scope>NUCLEOTIDE SEQUENCE [LARGE SCALE GENOMIC DNA]</scope>
    <source>
        <strain evidence="11 12">E84</strain>
    </source>
</reference>
<keyword evidence="5 9" id="KW-0812">Transmembrane</keyword>
<evidence type="ECO:0000313" key="11">
    <source>
        <dbReference type="EMBL" id="RBI86706.1"/>
    </source>
</evidence>
<evidence type="ECO:0000256" key="7">
    <source>
        <dbReference type="ARBA" id="ARBA00023136"/>
    </source>
</evidence>
<evidence type="ECO:0000256" key="2">
    <source>
        <dbReference type="ARBA" id="ARBA00022448"/>
    </source>
</evidence>
<keyword evidence="7 9" id="KW-0472">Membrane</keyword>
<dbReference type="GO" id="GO:0015740">
    <property type="term" value="P:C4-dicarboxylate transport"/>
    <property type="evidence" value="ECO:0007669"/>
    <property type="project" value="TreeGrafter"/>
</dbReference>
<keyword evidence="12" id="KW-1185">Reference proteome</keyword>
<comment type="subunit">
    <text evidence="9">The complex comprises the extracytoplasmic solute receptor protein and the two transmembrane proteins.</text>
</comment>
<dbReference type="Pfam" id="PF04290">
    <property type="entry name" value="DctQ"/>
    <property type="match status" value="1"/>
</dbReference>
<evidence type="ECO:0000259" key="10">
    <source>
        <dbReference type="Pfam" id="PF04290"/>
    </source>
</evidence>
<dbReference type="RefSeq" id="WP_113288256.1">
    <property type="nucleotide sequence ID" value="NZ_QNTQ01000004.1"/>
</dbReference>
<evidence type="ECO:0000256" key="3">
    <source>
        <dbReference type="ARBA" id="ARBA00022475"/>
    </source>
</evidence>
<keyword evidence="2 9" id="KW-0813">Transport</keyword>
<organism evidence="11 12">
    <name type="scientific">Rhodosalinus halophilus</name>
    <dbReference type="NCBI Taxonomy" id="2259333"/>
    <lineage>
        <taxon>Bacteria</taxon>
        <taxon>Pseudomonadati</taxon>
        <taxon>Pseudomonadota</taxon>
        <taxon>Alphaproteobacteria</taxon>
        <taxon>Rhodobacterales</taxon>
        <taxon>Paracoccaceae</taxon>
        <taxon>Rhodosalinus</taxon>
    </lineage>
</organism>
<keyword evidence="3" id="KW-1003">Cell membrane</keyword>
<dbReference type="GO" id="GO:0005886">
    <property type="term" value="C:plasma membrane"/>
    <property type="evidence" value="ECO:0007669"/>
    <property type="project" value="UniProtKB-SubCell"/>
</dbReference>
<evidence type="ECO:0000256" key="5">
    <source>
        <dbReference type="ARBA" id="ARBA00022692"/>
    </source>
</evidence>
<feature type="transmembrane region" description="Helical" evidence="9">
    <location>
        <begin position="139"/>
        <end position="162"/>
    </location>
</feature>
<comment type="subcellular location">
    <subcellularLocation>
        <location evidence="1 9">Cell inner membrane</location>
        <topology evidence="1 9">Multi-pass membrane protein</topology>
    </subcellularLocation>
</comment>